<keyword evidence="5" id="KW-1185">Reference proteome</keyword>
<dbReference type="InterPro" id="IPR018077">
    <property type="entry name" value="Glyco_hydro_fam25_subgr"/>
</dbReference>
<dbReference type="SMART" id="SM00641">
    <property type="entry name" value="Glyco_25"/>
    <property type="match status" value="1"/>
</dbReference>
<evidence type="ECO:0000313" key="4">
    <source>
        <dbReference type="EMBL" id="ADP80448.1"/>
    </source>
</evidence>
<gene>
    <name evidence="4" type="ordered locus">FraEuI1c_2411</name>
</gene>
<dbReference type="GO" id="GO:0016998">
    <property type="term" value="P:cell wall macromolecule catabolic process"/>
    <property type="evidence" value="ECO:0007669"/>
    <property type="project" value="InterPro"/>
</dbReference>
<dbReference type="GO" id="GO:0016052">
    <property type="term" value="P:carbohydrate catabolic process"/>
    <property type="evidence" value="ECO:0007669"/>
    <property type="project" value="TreeGrafter"/>
</dbReference>
<keyword evidence="2 4" id="KW-0378">Hydrolase</keyword>
<comment type="similarity">
    <text evidence="1">Belongs to the glycosyl hydrolase 25 family.</text>
</comment>
<dbReference type="AlphaFoldDB" id="E3J1C7"/>
<dbReference type="EC" id="3.2.1.17" evidence="4"/>
<dbReference type="eggNOG" id="COG3757">
    <property type="taxonomic scope" value="Bacteria"/>
</dbReference>
<dbReference type="InterPro" id="IPR002053">
    <property type="entry name" value="Glyco_hydro_25"/>
</dbReference>
<dbReference type="GO" id="GO:0009253">
    <property type="term" value="P:peptidoglycan catabolic process"/>
    <property type="evidence" value="ECO:0007669"/>
    <property type="project" value="InterPro"/>
</dbReference>
<dbReference type="Pfam" id="PF01183">
    <property type="entry name" value="Glyco_hydro_25"/>
    <property type="match status" value="1"/>
</dbReference>
<dbReference type="EMBL" id="CP002299">
    <property type="protein sequence ID" value="ADP80448.1"/>
    <property type="molecule type" value="Genomic_DNA"/>
</dbReference>
<dbReference type="PANTHER" id="PTHR34135:SF2">
    <property type="entry name" value="LYSOZYME"/>
    <property type="match status" value="1"/>
</dbReference>
<dbReference type="Proteomes" id="UP000002484">
    <property type="component" value="Chromosome"/>
</dbReference>
<evidence type="ECO:0000256" key="2">
    <source>
        <dbReference type="ARBA" id="ARBA00022801"/>
    </source>
</evidence>
<evidence type="ECO:0000313" key="5">
    <source>
        <dbReference type="Proteomes" id="UP000002484"/>
    </source>
</evidence>
<dbReference type="InterPro" id="IPR017853">
    <property type="entry name" value="GH"/>
</dbReference>
<dbReference type="PROSITE" id="PS51904">
    <property type="entry name" value="GLYCOSYL_HYDROL_F25_2"/>
    <property type="match status" value="1"/>
</dbReference>
<dbReference type="SUPFAM" id="SSF51445">
    <property type="entry name" value="(Trans)glycosidases"/>
    <property type="match status" value="1"/>
</dbReference>
<reference evidence="4 5" key="1">
    <citation type="submission" date="2010-10" db="EMBL/GenBank/DDBJ databases">
        <title>Complete sequence of Frankia sp. EuI1c.</title>
        <authorList>
            <consortium name="US DOE Joint Genome Institute"/>
            <person name="Lucas S."/>
            <person name="Copeland A."/>
            <person name="Lapidus A."/>
            <person name="Cheng J.-F."/>
            <person name="Bruce D."/>
            <person name="Goodwin L."/>
            <person name="Pitluck S."/>
            <person name="Chertkov O."/>
            <person name="Detter J.C."/>
            <person name="Han C."/>
            <person name="Tapia R."/>
            <person name="Land M."/>
            <person name="Hauser L."/>
            <person name="Jeffries C."/>
            <person name="Kyrpides N."/>
            <person name="Ivanova N."/>
            <person name="Mikhailova N."/>
            <person name="Beauchemin N."/>
            <person name="Sen A."/>
            <person name="Sur S.A."/>
            <person name="Gtari M."/>
            <person name="Wall L."/>
            <person name="Tisa L."/>
            <person name="Woyke T."/>
        </authorList>
    </citation>
    <scope>NUCLEOTIDE SEQUENCE [LARGE SCALE GENOMIC DNA]</scope>
    <source>
        <strain evidence="5">DSM 45817 / CECT 9037 / EuI1c</strain>
    </source>
</reference>
<dbReference type="KEGG" id="fri:FraEuI1c_2411"/>
<dbReference type="CAZy" id="GH25">
    <property type="family name" value="Glycoside Hydrolase Family 25"/>
</dbReference>
<organism evidence="4 5">
    <name type="scientific">Pseudofrankia inefficax (strain DSM 45817 / CECT 9037 / DDB 130130 / EuI1c)</name>
    <name type="common">Frankia inefficax</name>
    <dbReference type="NCBI Taxonomy" id="298654"/>
    <lineage>
        <taxon>Bacteria</taxon>
        <taxon>Bacillati</taxon>
        <taxon>Actinomycetota</taxon>
        <taxon>Actinomycetes</taxon>
        <taxon>Frankiales</taxon>
        <taxon>Frankiaceae</taxon>
        <taxon>Pseudofrankia</taxon>
    </lineage>
</organism>
<dbReference type="HOGENOM" id="CLU_044973_4_1_11"/>
<dbReference type="GO" id="GO:0003796">
    <property type="term" value="F:lysozyme activity"/>
    <property type="evidence" value="ECO:0007669"/>
    <property type="project" value="UniProtKB-EC"/>
</dbReference>
<evidence type="ECO:0000256" key="1">
    <source>
        <dbReference type="ARBA" id="ARBA00010646"/>
    </source>
</evidence>
<protein>
    <submittedName>
        <fullName evidence="4">Lysozyme</fullName>
        <ecNumber evidence="4">3.2.1.17</ecNumber>
    </submittedName>
</protein>
<dbReference type="PANTHER" id="PTHR34135">
    <property type="entry name" value="LYSOZYME"/>
    <property type="match status" value="1"/>
</dbReference>
<evidence type="ECO:0000256" key="3">
    <source>
        <dbReference type="ARBA" id="ARBA00023295"/>
    </source>
</evidence>
<name>E3J1C7_PSEI1</name>
<dbReference type="InParanoid" id="E3J1C7"/>
<sequence>MPPTVAAPAPGPASAMAPTPAAVIAGIDVSKWQPSIDWRQVRKAGYQFAYVGAVGSYGENPSFRTQYDGAAAAGLYRGAYFFANPATATGTADADRFLAMTGRLNDGTTLWPVLDVERHPKLAACDGIGPAAWTSYIRAFLARVTARTGVTPMIYTAANFWRTCLQNTAAFTRTTRLWAAQPRTLSPQPFAGWPRLTFWQHSTGQVPGVTATTDRDTFFGTLADLRGLVVTRA</sequence>
<keyword evidence="3 4" id="KW-0326">Glycosidase</keyword>
<proteinExistence type="inferred from homology"/>
<dbReference type="Gene3D" id="3.20.20.80">
    <property type="entry name" value="Glycosidases"/>
    <property type="match status" value="1"/>
</dbReference>
<accession>E3J1C7</accession>